<name>A0A3S1CKX5_ANAVA</name>
<dbReference type="CDD" id="cd00093">
    <property type="entry name" value="HTH_XRE"/>
    <property type="match status" value="1"/>
</dbReference>
<dbReference type="Gene3D" id="1.10.260.40">
    <property type="entry name" value="lambda repressor-like DNA-binding domains"/>
    <property type="match status" value="1"/>
</dbReference>
<organism evidence="3 4">
    <name type="scientific">Trichormus variabilis SAG 1403-4b</name>
    <dbReference type="NCBI Taxonomy" id="447716"/>
    <lineage>
        <taxon>Bacteria</taxon>
        <taxon>Bacillati</taxon>
        <taxon>Cyanobacteriota</taxon>
        <taxon>Cyanophyceae</taxon>
        <taxon>Nostocales</taxon>
        <taxon>Nostocaceae</taxon>
        <taxon>Trichormus</taxon>
    </lineage>
</organism>
<dbReference type="RefSeq" id="WP_158624056.1">
    <property type="nucleotide sequence ID" value="NZ_RSCM01000014.1"/>
</dbReference>
<proteinExistence type="predicted"/>
<dbReference type="AlphaFoldDB" id="A0A3S1CKX5"/>
<dbReference type="GO" id="GO:0003677">
    <property type="term" value="F:DNA binding"/>
    <property type="evidence" value="ECO:0007669"/>
    <property type="project" value="UniProtKB-KW"/>
</dbReference>
<protein>
    <recommendedName>
        <fullName evidence="2">HTH cro/C1-type domain-containing protein</fullName>
    </recommendedName>
</protein>
<dbReference type="OrthoDB" id="461984at2"/>
<gene>
    <name evidence="3" type="ORF">DSM107003_37550</name>
</gene>
<keyword evidence="1" id="KW-0238">DNA-binding</keyword>
<evidence type="ECO:0000313" key="4">
    <source>
        <dbReference type="Proteomes" id="UP000276103"/>
    </source>
</evidence>
<keyword evidence="4" id="KW-1185">Reference proteome</keyword>
<dbReference type="Pfam" id="PF01381">
    <property type="entry name" value="HTH_3"/>
    <property type="match status" value="1"/>
</dbReference>
<dbReference type="EMBL" id="RSCM01000014">
    <property type="protein sequence ID" value="RUS94224.1"/>
    <property type="molecule type" value="Genomic_DNA"/>
</dbReference>
<dbReference type="PROSITE" id="PS50943">
    <property type="entry name" value="HTH_CROC1"/>
    <property type="match status" value="1"/>
</dbReference>
<dbReference type="SMART" id="SM00530">
    <property type="entry name" value="HTH_XRE"/>
    <property type="match status" value="1"/>
</dbReference>
<sequence length="112" mass="12307">MSETLSGRIANLREKAGWSQRKLAELLGVSHVSIQNWEKGSSIPNSLELVKMADLFNVSTDFLLGRDKSMTYHGCKAYIPTELDQMKLADIISVAAAQIKKVSESVTSHLTA</sequence>
<dbReference type="InterPro" id="IPR001387">
    <property type="entry name" value="Cro/C1-type_HTH"/>
</dbReference>
<dbReference type="Proteomes" id="UP000276103">
    <property type="component" value="Unassembled WGS sequence"/>
</dbReference>
<evidence type="ECO:0000259" key="2">
    <source>
        <dbReference type="PROSITE" id="PS50943"/>
    </source>
</evidence>
<dbReference type="SUPFAM" id="SSF47413">
    <property type="entry name" value="lambda repressor-like DNA-binding domains"/>
    <property type="match status" value="1"/>
</dbReference>
<evidence type="ECO:0000313" key="3">
    <source>
        <dbReference type="EMBL" id="RUS94224.1"/>
    </source>
</evidence>
<dbReference type="InterPro" id="IPR010982">
    <property type="entry name" value="Lambda_DNA-bd_dom_sf"/>
</dbReference>
<reference evidence="3 4" key="1">
    <citation type="journal article" date="2019" name="Genome Biol. Evol.">
        <title>Day and night: Metabolic profiles and evolutionary relationships of six axenic non-marine cyanobacteria.</title>
        <authorList>
            <person name="Will S.E."/>
            <person name="Henke P."/>
            <person name="Boedeker C."/>
            <person name="Huang S."/>
            <person name="Brinkmann H."/>
            <person name="Rohde M."/>
            <person name="Jarek M."/>
            <person name="Friedl T."/>
            <person name="Seufert S."/>
            <person name="Schumacher M."/>
            <person name="Overmann J."/>
            <person name="Neumann-Schaal M."/>
            <person name="Petersen J."/>
        </authorList>
    </citation>
    <scope>NUCLEOTIDE SEQUENCE [LARGE SCALE GENOMIC DNA]</scope>
    <source>
        <strain evidence="3 4">SAG 1403-4b</strain>
    </source>
</reference>
<dbReference type="PANTHER" id="PTHR46558">
    <property type="entry name" value="TRACRIPTIONAL REGULATORY PROTEIN-RELATED-RELATED"/>
    <property type="match status" value="1"/>
</dbReference>
<feature type="domain" description="HTH cro/C1-type" evidence="2">
    <location>
        <begin position="9"/>
        <end position="63"/>
    </location>
</feature>
<accession>A0A3S1CKX5</accession>
<evidence type="ECO:0000256" key="1">
    <source>
        <dbReference type="ARBA" id="ARBA00023125"/>
    </source>
</evidence>
<comment type="caution">
    <text evidence="3">The sequence shown here is derived from an EMBL/GenBank/DDBJ whole genome shotgun (WGS) entry which is preliminary data.</text>
</comment>
<dbReference type="PANTHER" id="PTHR46558:SF11">
    <property type="entry name" value="HTH-TYPE TRANSCRIPTIONAL REGULATOR XRE"/>
    <property type="match status" value="1"/>
</dbReference>